<dbReference type="Proteomes" id="UP001418222">
    <property type="component" value="Unassembled WGS sequence"/>
</dbReference>
<dbReference type="InterPro" id="IPR006564">
    <property type="entry name" value="Znf_PMZ"/>
</dbReference>
<evidence type="ECO:0000256" key="1">
    <source>
        <dbReference type="ARBA" id="ARBA00005889"/>
    </source>
</evidence>
<dbReference type="EMBL" id="JBBWWQ010000007">
    <property type="protein sequence ID" value="KAK8942501.1"/>
    <property type="molecule type" value="Genomic_DNA"/>
</dbReference>
<dbReference type="PANTHER" id="PTHR31669">
    <property type="entry name" value="PROTEIN FAR1-RELATED SEQUENCE 10-RELATED"/>
    <property type="match status" value="1"/>
</dbReference>
<feature type="compositionally biased region" description="Low complexity" evidence="6">
    <location>
        <begin position="1082"/>
        <end position="1093"/>
    </location>
</feature>
<protein>
    <submittedName>
        <fullName evidence="8">Protein FAR1-RELATED SEQUENCE 5</fullName>
    </submittedName>
</protein>
<evidence type="ECO:0000256" key="5">
    <source>
        <dbReference type="PROSITE-ProRule" id="PRU00325"/>
    </source>
</evidence>
<evidence type="ECO:0000256" key="3">
    <source>
        <dbReference type="ARBA" id="ARBA00022771"/>
    </source>
</evidence>
<feature type="region of interest" description="Disordered" evidence="6">
    <location>
        <begin position="998"/>
        <end position="1094"/>
    </location>
</feature>
<name>A0AAP0BKE2_9ASPA</name>
<sequence>MDTSSEASKTLPNVQKMAEGGAEMEVKDEVLQTPPEKDQALHGEVQAPPEEQALLVSQILRNYLQIKDTAGGDGGAESPAGERCKAMLEVVLKEDGRWSISKLETEHNHSLNISSNGDSGSKAALSIGMMFESVEETKDFYYGYSDEIGFKARTGSNRRSAATGDLIMQRFLCCRGNYPLQRRNLDTSIHKRKRGPYNKRGKLLEEVEEKKDGDCDAVEVVDVDSSPEKRAVASECFDPEAETRPSAKSSEGGDCGAEVENPSLVKSTPSLETAADVKVCGQPPATSVSSQSKILRELGVRVYRYSSDEKRDIILRYLMKKNNRQSGERTIKFFTTQPPPGENFRQQQNTQQQQNISHQHAVGGKVVGRIPLQDIVSARKPKSPIKELTGVVEEPKIGMLFANEDRAYEFYVRYAGNIGFCVRKGWWDKTARSVTRLRVYVCSKEGFRPKSFGNEMKKVRPETRTGCLARMAIKLTSNGKYSVSEFVSGHNHDLAVPLDIQMFKSQKLAKVQFDNHHRTRLIPAEYKNYLRLKRTKSMQMGDAGVLLEYFQRRKGENPSFFYAIQVDEDDQLTNIFWADANSIMDYDYFGDVVCFDTIYKDAECGRPFTQFIGVNHHKQPVLFGSAVLYDETVESFKWLFDTFKVVMGSKQPKTILTGRNSIMSEAISTVLPGTVHRYCVWNIYQSAAKNLTRFFKETETFALDFNQCIFEFFEEEDFVAAWKSLLERYDLEDNEWLAKLFEERKNWALPYVQDIFYADIFNTLLREGVNSVLREYLILEIDFLQFLKKYEEFVKERRYVEQEADYLTSQVTPRASSMRVLWQAANVYTHAAFEMFRMEFELLSNCLVYSCGEVGTVSEYEVAVKDKSKVYFVRYDISDGSALCSCKKFDFVGIPCCHVLRVLDCRNVKELPSQYFLKRWRKDAKSGLIRDDAGFPHQDEQKSSLQKRYSSLCRILYKLAARASENIHAYAFMENQSDQILEQVERILQTKLLEETSMNAASKGQSQSQMPGDGMNNENNGECRRLGGRKKKDATIRRRKQSGTEINKRHKGLKGKSDAVEISMDSNDPPMASNEFPSHARNSSNQFFPSSQSVQGPYIPGHHFGLGSFQGFHGTPQFTQEFSAPVLQQQSYGGEAHLGQAPEIHHALQFVASNSQLEPQGGDQGHYTIPVWDFL</sequence>
<keyword evidence="9" id="KW-1185">Reference proteome</keyword>
<dbReference type="SMART" id="SM00575">
    <property type="entry name" value="ZnF_PMZ"/>
    <property type="match status" value="1"/>
</dbReference>
<dbReference type="InterPro" id="IPR004330">
    <property type="entry name" value="FAR1_DNA_bnd_dom"/>
</dbReference>
<feature type="compositionally biased region" description="Polar residues" evidence="6">
    <location>
        <begin position="1"/>
        <end position="13"/>
    </location>
</feature>
<feature type="domain" description="SWIM-type" evidence="7">
    <location>
        <begin position="871"/>
        <end position="907"/>
    </location>
</feature>
<feature type="region of interest" description="Disordered" evidence="6">
    <location>
        <begin position="236"/>
        <end position="262"/>
    </location>
</feature>
<dbReference type="InterPro" id="IPR018289">
    <property type="entry name" value="MULE_transposase_dom"/>
</dbReference>
<gene>
    <name evidence="8" type="primary">FRS5</name>
    <name evidence="8" type="ORF">KSP39_PZI009143</name>
</gene>
<dbReference type="GO" id="GO:0008270">
    <property type="term" value="F:zinc ion binding"/>
    <property type="evidence" value="ECO:0007669"/>
    <property type="project" value="UniProtKB-KW"/>
</dbReference>
<accession>A0AAP0BKE2</accession>
<proteinExistence type="inferred from homology"/>
<evidence type="ECO:0000259" key="7">
    <source>
        <dbReference type="PROSITE" id="PS50966"/>
    </source>
</evidence>
<organism evidence="8 9">
    <name type="scientific">Platanthera zijinensis</name>
    <dbReference type="NCBI Taxonomy" id="2320716"/>
    <lineage>
        <taxon>Eukaryota</taxon>
        <taxon>Viridiplantae</taxon>
        <taxon>Streptophyta</taxon>
        <taxon>Embryophyta</taxon>
        <taxon>Tracheophyta</taxon>
        <taxon>Spermatophyta</taxon>
        <taxon>Magnoliopsida</taxon>
        <taxon>Liliopsida</taxon>
        <taxon>Asparagales</taxon>
        <taxon>Orchidaceae</taxon>
        <taxon>Orchidoideae</taxon>
        <taxon>Orchideae</taxon>
        <taxon>Orchidinae</taxon>
        <taxon>Platanthera</taxon>
    </lineage>
</organism>
<dbReference type="Pfam" id="PF04434">
    <property type="entry name" value="SWIM"/>
    <property type="match status" value="1"/>
</dbReference>
<comment type="similarity">
    <text evidence="1">Belongs to the FHY3/FAR1 family.</text>
</comment>
<dbReference type="PROSITE" id="PS50966">
    <property type="entry name" value="ZF_SWIM"/>
    <property type="match status" value="1"/>
</dbReference>
<evidence type="ECO:0000313" key="8">
    <source>
        <dbReference type="EMBL" id="KAK8942501.1"/>
    </source>
</evidence>
<dbReference type="AlphaFoldDB" id="A0AAP0BKE2"/>
<evidence type="ECO:0000256" key="4">
    <source>
        <dbReference type="ARBA" id="ARBA00022833"/>
    </source>
</evidence>
<evidence type="ECO:0000313" key="9">
    <source>
        <dbReference type="Proteomes" id="UP001418222"/>
    </source>
</evidence>
<evidence type="ECO:0000256" key="6">
    <source>
        <dbReference type="SAM" id="MobiDB-lite"/>
    </source>
</evidence>
<evidence type="ECO:0000256" key="2">
    <source>
        <dbReference type="ARBA" id="ARBA00022723"/>
    </source>
</evidence>
<feature type="compositionally biased region" description="Basic residues" evidence="6">
    <location>
        <begin position="1026"/>
        <end position="1041"/>
    </location>
</feature>
<dbReference type="GO" id="GO:0006355">
    <property type="term" value="P:regulation of DNA-templated transcription"/>
    <property type="evidence" value="ECO:0007669"/>
    <property type="project" value="InterPro"/>
</dbReference>
<dbReference type="InterPro" id="IPR007527">
    <property type="entry name" value="Znf_SWIM"/>
</dbReference>
<dbReference type="Pfam" id="PF10551">
    <property type="entry name" value="MULE"/>
    <property type="match status" value="1"/>
</dbReference>
<comment type="caution">
    <text evidence="8">The sequence shown here is derived from an EMBL/GenBank/DDBJ whole genome shotgun (WGS) entry which is preliminary data.</text>
</comment>
<keyword evidence="2" id="KW-0479">Metal-binding</keyword>
<keyword evidence="3 5" id="KW-0863">Zinc-finger</keyword>
<dbReference type="PANTHER" id="PTHR31669:SF162">
    <property type="entry name" value="PROTEIN FAR1-RELATED SEQUENCE"/>
    <property type="match status" value="1"/>
</dbReference>
<feature type="compositionally biased region" description="Polar residues" evidence="6">
    <location>
        <begin position="998"/>
        <end position="1020"/>
    </location>
</feature>
<keyword evidence="4" id="KW-0862">Zinc</keyword>
<dbReference type="Pfam" id="PF03101">
    <property type="entry name" value="FAR1"/>
    <property type="match status" value="1"/>
</dbReference>
<feature type="region of interest" description="Disordered" evidence="6">
    <location>
        <begin position="1"/>
        <end position="21"/>
    </location>
</feature>
<dbReference type="InterPro" id="IPR031052">
    <property type="entry name" value="FHY3/FAR1"/>
</dbReference>
<reference evidence="8 9" key="1">
    <citation type="journal article" date="2022" name="Nat. Plants">
        <title>Genomes of leafy and leafless Platanthera orchids illuminate the evolution of mycoheterotrophy.</title>
        <authorList>
            <person name="Li M.H."/>
            <person name="Liu K.W."/>
            <person name="Li Z."/>
            <person name="Lu H.C."/>
            <person name="Ye Q.L."/>
            <person name="Zhang D."/>
            <person name="Wang J.Y."/>
            <person name="Li Y.F."/>
            <person name="Zhong Z.M."/>
            <person name="Liu X."/>
            <person name="Yu X."/>
            <person name="Liu D.K."/>
            <person name="Tu X.D."/>
            <person name="Liu B."/>
            <person name="Hao Y."/>
            <person name="Liao X.Y."/>
            <person name="Jiang Y.T."/>
            <person name="Sun W.H."/>
            <person name="Chen J."/>
            <person name="Chen Y.Q."/>
            <person name="Ai Y."/>
            <person name="Zhai J.W."/>
            <person name="Wu S.S."/>
            <person name="Zhou Z."/>
            <person name="Hsiao Y.Y."/>
            <person name="Wu W.L."/>
            <person name="Chen Y.Y."/>
            <person name="Lin Y.F."/>
            <person name="Hsu J.L."/>
            <person name="Li C.Y."/>
            <person name="Wang Z.W."/>
            <person name="Zhao X."/>
            <person name="Zhong W.Y."/>
            <person name="Ma X.K."/>
            <person name="Ma L."/>
            <person name="Huang J."/>
            <person name="Chen G.Z."/>
            <person name="Huang M.Z."/>
            <person name="Huang L."/>
            <person name="Peng D.H."/>
            <person name="Luo Y.B."/>
            <person name="Zou S.Q."/>
            <person name="Chen S.P."/>
            <person name="Lan S."/>
            <person name="Tsai W.C."/>
            <person name="Van de Peer Y."/>
            <person name="Liu Z.J."/>
        </authorList>
    </citation>
    <scope>NUCLEOTIDE SEQUENCE [LARGE SCALE GENOMIC DNA]</scope>
    <source>
        <strain evidence="8">Lor287</strain>
    </source>
</reference>